<dbReference type="RefSeq" id="WP_160732534.1">
    <property type="nucleotide sequence ID" value="NZ_WTYO01000001.1"/>
</dbReference>
<dbReference type="InterPro" id="IPR008756">
    <property type="entry name" value="Peptidase_M56"/>
</dbReference>
<feature type="transmembrane region" description="Helical" evidence="3">
    <location>
        <begin position="33"/>
        <end position="52"/>
    </location>
</feature>
<keyword evidence="3" id="KW-1133">Transmembrane helix</keyword>
<dbReference type="CDD" id="cd07341">
    <property type="entry name" value="M56_BlaR1_MecR1_like"/>
    <property type="match status" value="1"/>
</dbReference>
<gene>
    <name evidence="5" type="ORF">GRI72_03600</name>
</gene>
<feature type="domain" description="Peptidase M56" evidence="4">
    <location>
        <begin position="13"/>
        <end position="287"/>
    </location>
</feature>
<feature type="transmembrane region" description="Helical" evidence="3">
    <location>
        <begin position="304"/>
        <end position="322"/>
    </location>
</feature>
<feature type="coiled-coil region" evidence="1">
    <location>
        <begin position="390"/>
        <end position="445"/>
    </location>
</feature>
<dbReference type="Proteomes" id="UP000444401">
    <property type="component" value="Unassembled WGS sequence"/>
</dbReference>
<dbReference type="PANTHER" id="PTHR34978:SF3">
    <property type="entry name" value="SLR0241 PROTEIN"/>
    <property type="match status" value="1"/>
</dbReference>
<evidence type="ECO:0000259" key="4">
    <source>
        <dbReference type="Pfam" id="PF05569"/>
    </source>
</evidence>
<keyword evidence="1" id="KW-0175">Coiled coil</keyword>
<proteinExistence type="predicted"/>
<evidence type="ECO:0000256" key="3">
    <source>
        <dbReference type="SAM" id="Phobius"/>
    </source>
</evidence>
<evidence type="ECO:0000256" key="1">
    <source>
        <dbReference type="SAM" id="Coils"/>
    </source>
</evidence>
<keyword evidence="3" id="KW-0472">Membrane</keyword>
<sequence length="532" mass="57337">MSWLVETLAWTGLLIALVLFVRRPVARHLGARAAYALWLVPFARLLMPPLVLPSWMAPAGDPTFPGPPSAIDGAGASAPAAMAETIGQQPLLLDGSGPVQAVPADIPWAAVLLALWLAGVAGFLWLRFSAYFRARRVLLADAAPVGEAGRVRLVETPETNAPIAFGLFDPVVALPPGFMARRDRDARDLALAHELAHHRGHDLLANFAAQFLFALHWFNPLAYLGWQAMRRDQEAACDARVVETRDRRARAEYGRVIASFAAGPRVALAAPMACPVLGDKSIIQRLRSLTMNEITPRRRMAGRALLAAGLLALPLTATVSYAESAADALPQPPEAPAAPLPPEPPLPPQPAAFAPEAPPAPPAPPAPGTDDARHVLIERIERSEDGRRTVEVRRVERENARAKAEKARRKAEKARKMAALSEADRAELAADMARLEVELDGIGEEVEREVRLALASAPRVIPGCRGEGIVHESNEGGREVIRICTRRIQAQARAGLREARAALAQDTTIPPEARAEALRSIDEAMAEMPAHD</sequence>
<accession>A0ABW9UVI1</accession>
<feature type="transmembrane region" description="Helical" evidence="3">
    <location>
        <begin position="6"/>
        <end position="21"/>
    </location>
</feature>
<protein>
    <recommendedName>
        <fullName evidence="4">Peptidase M56 domain-containing protein</fullName>
    </recommendedName>
</protein>
<keyword evidence="3" id="KW-0812">Transmembrane</keyword>
<dbReference type="Pfam" id="PF05569">
    <property type="entry name" value="Peptidase_M56"/>
    <property type="match status" value="1"/>
</dbReference>
<name>A0ABW9UVI1_9SPHN</name>
<dbReference type="EMBL" id="WTYO01000001">
    <property type="protein sequence ID" value="MXO67919.1"/>
    <property type="molecule type" value="Genomic_DNA"/>
</dbReference>
<reference evidence="5 6" key="1">
    <citation type="submission" date="2019-12" db="EMBL/GenBank/DDBJ databases">
        <title>Genomic-based taxomic classification of the family Erythrobacteraceae.</title>
        <authorList>
            <person name="Xu L."/>
        </authorList>
    </citation>
    <scope>NUCLEOTIDE SEQUENCE [LARGE SCALE GENOMIC DNA]</scope>
    <source>
        <strain evidence="5 6">H32</strain>
    </source>
</reference>
<feature type="transmembrane region" description="Helical" evidence="3">
    <location>
        <begin position="106"/>
        <end position="126"/>
    </location>
</feature>
<keyword evidence="6" id="KW-1185">Reference proteome</keyword>
<feature type="region of interest" description="Disordered" evidence="2">
    <location>
        <begin position="326"/>
        <end position="370"/>
    </location>
</feature>
<evidence type="ECO:0000256" key="2">
    <source>
        <dbReference type="SAM" id="MobiDB-lite"/>
    </source>
</evidence>
<dbReference type="PANTHER" id="PTHR34978">
    <property type="entry name" value="POSSIBLE SENSOR-TRANSDUCER PROTEIN BLAR"/>
    <property type="match status" value="1"/>
</dbReference>
<evidence type="ECO:0000313" key="6">
    <source>
        <dbReference type="Proteomes" id="UP000444401"/>
    </source>
</evidence>
<comment type="caution">
    <text evidence="5">The sequence shown here is derived from an EMBL/GenBank/DDBJ whole genome shotgun (WGS) entry which is preliminary data.</text>
</comment>
<dbReference type="InterPro" id="IPR052173">
    <property type="entry name" value="Beta-lactam_resp_regulator"/>
</dbReference>
<evidence type="ECO:0000313" key="5">
    <source>
        <dbReference type="EMBL" id="MXO67919.1"/>
    </source>
</evidence>
<feature type="compositionally biased region" description="Pro residues" evidence="2">
    <location>
        <begin position="330"/>
        <end position="367"/>
    </location>
</feature>
<organism evidence="5 6">
    <name type="scientific">Pelagerythrobacter marinus</name>
    <dbReference type="NCBI Taxonomy" id="538382"/>
    <lineage>
        <taxon>Bacteria</taxon>
        <taxon>Pseudomonadati</taxon>
        <taxon>Pseudomonadota</taxon>
        <taxon>Alphaproteobacteria</taxon>
        <taxon>Sphingomonadales</taxon>
        <taxon>Erythrobacteraceae</taxon>
        <taxon>Pelagerythrobacter</taxon>
    </lineage>
</organism>